<dbReference type="EMBL" id="JAUJYO010000021">
    <property type="protein sequence ID" value="KAK1283049.1"/>
    <property type="molecule type" value="Genomic_DNA"/>
</dbReference>
<dbReference type="Gene3D" id="1.25.40.10">
    <property type="entry name" value="Tetratricopeptide repeat domain"/>
    <property type="match status" value="1"/>
</dbReference>
<sequence>MIINAALDQTGKYDQGELLRTKAKIQIAQGQIKNAIETYTNLLALLEVKNKSFGTSMTLLKNVKYDRRLEIETWIDLANVYSNMSLWSDAEEDCMKQRACPRKLLEHFQLH</sequence>
<dbReference type="PANTHER" id="PTHR44102">
    <property type="entry name" value="PROTEIN NPG1"/>
    <property type="match status" value="1"/>
</dbReference>
<accession>A0AAV9C2N3</accession>
<dbReference type="InterPro" id="IPR011990">
    <property type="entry name" value="TPR-like_helical_dom_sf"/>
</dbReference>
<comment type="caution">
    <text evidence="1">The sequence shown here is derived from an EMBL/GenBank/DDBJ whole genome shotgun (WGS) entry which is preliminary data.</text>
</comment>
<reference evidence="1" key="1">
    <citation type="journal article" date="2023" name="Nat. Commun.">
        <title>Diploid and tetraploid genomes of Acorus and the evolution of monocots.</title>
        <authorList>
            <person name="Ma L."/>
            <person name="Liu K.W."/>
            <person name="Li Z."/>
            <person name="Hsiao Y.Y."/>
            <person name="Qi Y."/>
            <person name="Fu T."/>
            <person name="Tang G.D."/>
            <person name="Zhang D."/>
            <person name="Sun W.H."/>
            <person name="Liu D.K."/>
            <person name="Li Y."/>
            <person name="Chen G.Z."/>
            <person name="Liu X.D."/>
            <person name="Liao X.Y."/>
            <person name="Jiang Y.T."/>
            <person name="Yu X."/>
            <person name="Hao Y."/>
            <person name="Huang J."/>
            <person name="Zhao X.W."/>
            <person name="Ke S."/>
            <person name="Chen Y.Y."/>
            <person name="Wu W.L."/>
            <person name="Hsu J.L."/>
            <person name="Lin Y.F."/>
            <person name="Huang M.D."/>
            <person name="Li C.Y."/>
            <person name="Huang L."/>
            <person name="Wang Z.W."/>
            <person name="Zhao X."/>
            <person name="Zhong W.Y."/>
            <person name="Peng D.H."/>
            <person name="Ahmad S."/>
            <person name="Lan S."/>
            <person name="Zhang J.S."/>
            <person name="Tsai W.C."/>
            <person name="Van de Peer Y."/>
            <person name="Liu Z.J."/>
        </authorList>
    </citation>
    <scope>NUCLEOTIDE SEQUENCE</scope>
    <source>
        <strain evidence="1">CP</strain>
    </source>
</reference>
<evidence type="ECO:0000313" key="1">
    <source>
        <dbReference type="EMBL" id="KAK1283049.1"/>
    </source>
</evidence>
<protein>
    <submittedName>
        <fullName evidence="1">Uncharacterized protein</fullName>
    </submittedName>
</protein>
<reference evidence="1" key="2">
    <citation type="submission" date="2023-06" db="EMBL/GenBank/DDBJ databases">
        <authorList>
            <person name="Ma L."/>
            <person name="Liu K.-W."/>
            <person name="Li Z."/>
            <person name="Hsiao Y.-Y."/>
            <person name="Qi Y."/>
            <person name="Fu T."/>
            <person name="Tang G."/>
            <person name="Zhang D."/>
            <person name="Sun W.-H."/>
            <person name="Liu D.-K."/>
            <person name="Li Y."/>
            <person name="Chen G.-Z."/>
            <person name="Liu X.-D."/>
            <person name="Liao X.-Y."/>
            <person name="Jiang Y.-T."/>
            <person name="Yu X."/>
            <person name="Hao Y."/>
            <person name="Huang J."/>
            <person name="Zhao X.-W."/>
            <person name="Ke S."/>
            <person name="Chen Y.-Y."/>
            <person name="Wu W.-L."/>
            <person name="Hsu J.-L."/>
            <person name="Lin Y.-F."/>
            <person name="Huang M.-D."/>
            <person name="Li C.-Y."/>
            <person name="Huang L."/>
            <person name="Wang Z.-W."/>
            <person name="Zhao X."/>
            <person name="Zhong W.-Y."/>
            <person name="Peng D.-H."/>
            <person name="Ahmad S."/>
            <person name="Lan S."/>
            <person name="Zhang J.-S."/>
            <person name="Tsai W.-C."/>
            <person name="Van De Peer Y."/>
            <person name="Liu Z.-J."/>
        </authorList>
    </citation>
    <scope>NUCLEOTIDE SEQUENCE</scope>
    <source>
        <strain evidence="1">CP</strain>
        <tissue evidence="1">Leaves</tissue>
    </source>
</reference>
<dbReference type="SUPFAM" id="SSF48452">
    <property type="entry name" value="TPR-like"/>
    <property type="match status" value="1"/>
</dbReference>
<keyword evidence="2" id="KW-1185">Reference proteome</keyword>
<organism evidence="1 2">
    <name type="scientific">Acorus calamus</name>
    <name type="common">Sweet flag</name>
    <dbReference type="NCBI Taxonomy" id="4465"/>
    <lineage>
        <taxon>Eukaryota</taxon>
        <taxon>Viridiplantae</taxon>
        <taxon>Streptophyta</taxon>
        <taxon>Embryophyta</taxon>
        <taxon>Tracheophyta</taxon>
        <taxon>Spermatophyta</taxon>
        <taxon>Magnoliopsida</taxon>
        <taxon>Liliopsida</taxon>
        <taxon>Acoraceae</taxon>
        <taxon>Acorus</taxon>
    </lineage>
</organism>
<dbReference type="PANTHER" id="PTHR44102:SF1">
    <property type="entry name" value="OS10G0471400 PROTEIN"/>
    <property type="match status" value="1"/>
</dbReference>
<evidence type="ECO:0000313" key="2">
    <source>
        <dbReference type="Proteomes" id="UP001180020"/>
    </source>
</evidence>
<proteinExistence type="predicted"/>
<dbReference type="Proteomes" id="UP001180020">
    <property type="component" value="Unassembled WGS sequence"/>
</dbReference>
<dbReference type="AlphaFoldDB" id="A0AAV9C2N3"/>
<dbReference type="InterPro" id="IPR043376">
    <property type="entry name" value="NPG1-like"/>
</dbReference>
<gene>
    <name evidence="1" type="ORF">QJS10_CPB21g00156</name>
</gene>
<name>A0AAV9C2N3_ACOCL</name>